<proteinExistence type="predicted"/>
<dbReference type="InterPro" id="IPR023753">
    <property type="entry name" value="FAD/NAD-binding_dom"/>
</dbReference>
<dbReference type="PRINTS" id="PR00411">
    <property type="entry name" value="PNDRDTASEI"/>
</dbReference>
<evidence type="ECO:0000259" key="4">
    <source>
        <dbReference type="Pfam" id="PF07992"/>
    </source>
</evidence>
<name>A0A382HFW8_9ZZZZ</name>
<feature type="domain" description="FAD/NAD(P)-binding" evidence="4">
    <location>
        <begin position="4"/>
        <end position="303"/>
    </location>
</feature>
<reference evidence="5" key="1">
    <citation type="submission" date="2018-05" db="EMBL/GenBank/DDBJ databases">
        <authorList>
            <person name="Lanie J.A."/>
            <person name="Ng W.-L."/>
            <person name="Kazmierczak K.M."/>
            <person name="Andrzejewski T.M."/>
            <person name="Davidsen T.M."/>
            <person name="Wayne K.J."/>
            <person name="Tettelin H."/>
            <person name="Glass J.I."/>
            <person name="Rusch D."/>
            <person name="Podicherti R."/>
            <person name="Tsui H.-C.T."/>
            <person name="Winkler M.E."/>
        </authorList>
    </citation>
    <scope>NUCLEOTIDE SEQUENCE</scope>
</reference>
<keyword evidence="3" id="KW-0520">NAD</keyword>
<dbReference type="InterPro" id="IPR036188">
    <property type="entry name" value="FAD/NAD-bd_sf"/>
</dbReference>
<evidence type="ECO:0000256" key="2">
    <source>
        <dbReference type="ARBA" id="ARBA00022827"/>
    </source>
</evidence>
<dbReference type="GO" id="GO:0004148">
    <property type="term" value="F:dihydrolipoyl dehydrogenase (NADH) activity"/>
    <property type="evidence" value="ECO:0007669"/>
    <property type="project" value="TreeGrafter"/>
</dbReference>
<dbReference type="GO" id="GO:0050660">
    <property type="term" value="F:flavin adenine dinucleotide binding"/>
    <property type="evidence" value="ECO:0007669"/>
    <property type="project" value="TreeGrafter"/>
</dbReference>
<dbReference type="PANTHER" id="PTHR22912:SF217">
    <property type="entry name" value="DIHYDROLIPOYL DEHYDROGENASE"/>
    <property type="match status" value="1"/>
</dbReference>
<dbReference type="AlphaFoldDB" id="A0A382HFW8"/>
<dbReference type="SUPFAM" id="SSF55424">
    <property type="entry name" value="FAD/NAD-linked reductases, dimerisation (C-terminal) domain"/>
    <property type="match status" value="1"/>
</dbReference>
<dbReference type="SUPFAM" id="SSF51905">
    <property type="entry name" value="FAD/NAD(P)-binding domain"/>
    <property type="match status" value="1"/>
</dbReference>
<keyword evidence="2" id="KW-0274">FAD</keyword>
<feature type="non-terminal residue" evidence="5">
    <location>
        <position position="387"/>
    </location>
</feature>
<dbReference type="EMBL" id="UINC01061059">
    <property type="protein sequence ID" value="SVB86224.1"/>
    <property type="molecule type" value="Genomic_DNA"/>
</dbReference>
<organism evidence="5">
    <name type="scientific">marine metagenome</name>
    <dbReference type="NCBI Taxonomy" id="408172"/>
    <lineage>
        <taxon>unclassified sequences</taxon>
        <taxon>metagenomes</taxon>
        <taxon>ecological metagenomes</taxon>
    </lineage>
</organism>
<sequence length="387" mass="42326">VETFDLIIIGAGTAGVSAAMRASEKGSRVCIIEQQKIGGSCFNKGLYPIQLGLNLLKNNKSEFSRDGGVDFKKLFSTITNTTSSLSQLWEKKLIDSGVTIVIGRGLPLSSALVQVRSNKETFDFGAKKIILATGSDPVSLPTLPFEDDIIVPMDDILKIKSIPERVFLMGAGHHSCETALFYQKLGSKVFLTSDQSRLFPDQDPDAIDYLEQSLKGLKIKLLLGKKISSYFNNEESLDITLAEGVKFQVDKIILNIDRQGNSDDLDCETLGIMRGARKELLVNDKLETSVPGIYAIGSVIGRKSRPGVSIEEGKIAADNAMGKDRSINYDLVPFIVFSESEIATVGCFSDQAHYKGFRGIEGRVESKDLDFSYLGHSKDGFFKIVAD</sequence>
<dbReference type="GO" id="GO:0006103">
    <property type="term" value="P:2-oxoglutarate metabolic process"/>
    <property type="evidence" value="ECO:0007669"/>
    <property type="project" value="TreeGrafter"/>
</dbReference>
<dbReference type="Pfam" id="PF07992">
    <property type="entry name" value="Pyr_redox_2"/>
    <property type="match status" value="1"/>
</dbReference>
<accession>A0A382HFW8</accession>
<evidence type="ECO:0000256" key="3">
    <source>
        <dbReference type="ARBA" id="ARBA00023027"/>
    </source>
</evidence>
<dbReference type="Gene3D" id="3.50.50.60">
    <property type="entry name" value="FAD/NAD(P)-binding domain"/>
    <property type="match status" value="1"/>
</dbReference>
<dbReference type="InterPro" id="IPR016156">
    <property type="entry name" value="FAD/NAD-linked_Rdtase_dimer_sf"/>
</dbReference>
<dbReference type="PRINTS" id="PR00368">
    <property type="entry name" value="FADPNR"/>
</dbReference>
<dbReference type="InterPro" id="IPR050151">
    <property type="entry name" value="Class-I_Pyr_Nuc-Dis_Oxidored"/>
</dbReference>
<keyword evidence="1" id="KW-0285">Flavoprotein</keyword>
<evidence type="ECO:0000256" key="1">
    <source>
        <dbReference type="ARBA" id="ARBA00022630"/>
    </source>
</evidence>
<protein>
    <recommendedName>
        <fullName evidence="4">FAD/NAD(P)-binding domain-containing protein</fullName>
    </recommendedName>
</protein>
<dbReference type="PANTHER" id="PTHR22912">
    <property type="entry name" value="DISULFIDE OXIDOREDUCTASE"/>
    <property type="match status" value="1"/>
</dbReference>
<gene>
    <name evidence="5" type="ORF">METZ01_LOCUS239078</name>
</gene>
<feature type="non-terminal residue" evidence="5">
    <location>
        <position position="1"/>
    </location>
</feature>
<evidence type="ECO:0000313" key="5">
    <source>
        <dbReference type="EMBL" id="SVB86224.1"/>
    </source>
</evidence>